<keyword evidence="8" id="KW-1185">Reference proteome</keyword>
<gene>
    <name evidence="7" type="ORF">NBH00_24225</name>
</gene>
<feature type="domain" description="Zinc finger DksA/TraR C4-type" evidence="6">
    <location>
        <begin position="84"/>
        <end position="116"/>
    </location>
</feature>
<dbReference type="Pfam" id="PF01258">
    <property type="entry name" value="zf-dskA_traR"/>
    <property type="match status" value="1"/>
</dbReference>
<evidence type="ECO:0000256" key="5">
    <source>
        <dbReference type="SAM" id="MobiDB-lite"/>
    </source>
</evidence>
<name>A0ABY5DQX2_9ACTN</name>
<evidence type="ECO:0000256" key="1">
    <source>
        <dbReference type="ARBA" id="ARBA00022723"/>
    </source>
</evidence>
<evidence type="ECO:0000256" key="4">
    <source>
        <dbReference type="PROSITE-ProRule" id="PRU00510"/>
    </source>
</evidence>
<dbReference type="InterPro" id="IPR020458">
    <property type="entry name" value="Znf_DskA_TraR_CS"/>
</dbReference>
<keyword evidence="1" id="KW-0479">Metal-binding</keyword>
<keyword evidence="2" id="KW-0863">Zinc-finger</keyword>
<feature type="region of interest" description="Disordered" evidence="5">
    <location>
        <begin position="21"/>
        <end position="44"/>
    </location>
</feature>
<keyword evidence="3" id="KW-0862">Zinc</keyword>
<sequence length="126" mass="13578">MTSRTDDLDLTAIRRVLEDRRDGSRERVSGLARTPERGSGLGFGKRIGDGTIEAVSRLTDIGVGSTLERGLARTERALTKLDEGTYGVCDTCGAAIPAPRLRAMPDSVHCLACAAAERTPRPARRR</sequence>
<dbReference type="Gene3D" id="1.20.120.910">
    <property type="entry name" value="DksA, coiled-coil domain"/>
    <property type="match status" value="1"/>
</dbReference>
<evidence type="ECO:0000259" key="6">
    <source>
        <dbReference type="Pfam" id="PF01258"/>
    </source>
</evidence>
<accession>A0ABY5DQX2</accession>
<dbReference type="EMBL" id="CP098502">
    <property type="protein sequence ID" value="UTI64431.1"/>
    <property type="molecule type" value="Genomic_DNA"/>
</dbReference>
<proteinExistence type="predicted"/>
<dbReference type="InterPro" id="IPR000962">
    <property type="entry name" value="Znf_DskA_TraR"/>
</dbReference>
<reference evidence="7 8" key="1">
    <citation type="submission" date="2022-06" db="EMBL/GenBank/DDBJ databases">
        <title>Paraconexibacter antarcticus.</title>
        <authorList>
            <person name="Kim C.S."/>
        </authorList>
    </citation>
    <scope>NUCLEOTIDE SEQUENCE [LARGE SCALE GENOMIC DNA]</scope>
    <source>
        <strain evidence="7 8">02-257</strain>
    </source>
</reference>
<evidence type="ECO:0000313" key="7">
    <source>
        <dbReference type="EMBL" id="UTI64431.1"/>
    </source>
</evidence>
<dbReference type="RefSeq" id="WP_254571133.1">
    <property type="nucleotide sequence ID" value="NZ_CP098502.1"/>
</dbReference>
<organism evidence="7 8">
    <name type="scientific">Paraconexibacter antarcticus</name>
    <dbReference type="NCBI Taxonomy" id="2949664"/>
    <lineage>
        <taxon>Bacteria</taxon>
        <taxon>Bacillati</taxon>
        <taxon>Actinomycetota</taxon>
        <taxon>Thermoleophilia</taxon>
        <taxon>Solirubrobacterales</taxon>
        <taxon>Paraconexibacteraceae</taxon>
        <taxon>Paraconexibacter</taxon>
    </lineage>
</organism>
<dbReference type="PROSITE" id="PS01102">
    <property type="entry name" value="ZF_DKSA_1"/>
    <property type="match status" value="1"/>
</dbReference>
<evidence type="ECO:0000313" key="8">
    <source>
        <dbReference type="Proteomes" id="UP001056035"/>
    </source>
</evidence>
<dbReference type="Proteomes" id="UP001056035">
    <property type="component" value="Chromosome"/>
</dbReference>
<dbReference type="PANTHER" id="PTHR33823:SF2">
    <property type="entry name" value="RNA POLYMERASE-BINDING TRANSCRIPTION FACTOR DKSA"/>
    <property type="match status" value="1"/>
</dbReference>
<dbReference type="PANTHER" id="PTHR33823">
    <property type="entry name" value="RNA POLYMERASE-BINDING TRANSCRIPTION FACTOR DKSA-RELATED"/>
    <property type="match status" value="1"/>
</dbReference>
<dbReference type="SUPFAM" id="SSF57716">
    <property type="entry name" value="Glucocorticoid receptor-like (DNA-binding domain)"/>
    <property type="match status" value="1"/>
</dbReference>
<dbReference type="PROSITE" id="PS51128">
    <property type="entry name" value="ZF_DKSA_2"/>
    <property type="match status" value="1"/>
</dbReference>
<protein>
    <submittedName>
        <fullName evidence="7">TraR/DksA C4-type zinc finger protein</fullName>
    </submittedName>
</protein>
<evidence type="ECO:0000256" key="3">
    <source>
        <dbReference type="ARBA" id="ARBA00022833"/>
    </source>
</evidence>
<feature type="zinc finger region" description="dksA C4-type" evidence="4">
    <location>
        <begin position="89"/>
        <end position="113"/>
    </location>
</feature>
<evidence type="ECO:0000256" key="2">
    <source>
        <dbReference type="ARBA" id="ARBA00022771"/>
    </source>
</evidence>